<proteinExistence type="predicted"/>
<name>A0A3L6L4V9_9TRYP</name>
<feature type="region of interest" description="Disordered" evidence="1">
    <location>
        <begin position="216"/>
        <end position="261"/>
    </location>
</feature>
<reference evidence="3" key="1">
    <citation type="submission" date="2018-09" db="EMBL/GenBank/DDBJ databases">
        <title>whole genome sequence of T. equiperdum IVM-t1 strain.</title>
        <authorList>
            <person name="Suganuma K."/>
        </authorList>
    </citation>
    <scope>NUCLEOTIDE SEQUENCE [LARGE SCALE GENOMIC DNA]</scope>
    <source>
        <strain evidence="3">IVM-t1</strain>
    </source>
</reference>
<dbReference type="Proteomes" id="UP000266743">
    <property type="component" value="Chromosome 9"/>
</dbReference>
<evidence type="ECO:0000256" key="1">
    <source>
        <dbReference type="SAM" id="MobiDB-lite"/>
    </source>
</evidence>
<dbReference type="EMBL" id="QSBY01000009">
    <property type="protein sequence ID" value="RHW70277.1"/>
    <property type="molecule type" value="Genomic_DNA"/>
</dbReference>
<keyword evidence="2" id="KW-0732">Signal</keyword>
<sequence>MIKLLILILAATPLSLYEKTHVTTYPVMGCQISVGTTASRRSKGLNATRSGVDGALTSGTVDGRDPKSTGADNSVSLAYAVPAVKPVTYNDYRGFQVTMVNGTLAKINNICRWLDTALDKREKNGGWCMDVLAESVSSGKMETSFYCESIVQASHHVTHYCGQERANGVEYFAEVHSQQVFEKSAVSRTFDCPSAKFVYNSRFEEIPRQSDITTTQLNKETSDSGIPNGREAMIRYSPTSSEDGGRLNEESERGDEGEGNE</sequence>
<protein>
    <submittedName>
        <fullName evidence="3">Uncharacterized protein</fullName>
    </submittedName>
</protein>
<feature type="signal peptide" evidence="2">
    <location>
        <begin position="1"/>
        <end position="17"/>
    </location>
</feature>
<organism evidence="3">
    <name type="scientific">Trypanosoma brucei equiperdum</name>
    <dbReference type="NCBI Taxonomy" id="630700"/>
    <lineage>
        <taxon>Eukaryota</taxon>
        <taxon>Discoba</taxon>
        <taxon>Euglenozoa</taxon>
        <taxon>Kinetoplastea</taxon>
        <taxon>Metakinetoplastina</taxon>
        <taxon>Trypanosomatida</taxon>
        <taxon>Trypanosomatidae</taxon>
        <taxon>Trypanosoma</taxon>
    </lineage>
</organism>
<feature type="chain" id="PRO_5018165180" evidence="2">
    <location>
        <begin position="18"/>
        <end position="261"/>
    </location>
</feature>
<gene>
    <name evidence="3" type="ORF">DPX39_090053900</name>
</gene>
<evidence type="ECO:0000256" key="2">
    <source>
        <dbReference type="SAM" id="SignalP"/>
    </source>
</evidence>
<feature type="compositionally biased region" description="Basic and acidic residues" evidence="1">
    <location>
        <begin position="243"/>
        <end position="261"/>
    </location>
</feature>
<accession>A0A3L6L4V9</accession>
<feature type="compositionally biased region" description="Polar residues" evidence="1">
    <location>
        <begin position="216"/>
        <end position="225"/>
    </location>
</feature>
<evidence type="ECO:0000313" key="3">
    <source>
        <dbReference type="EMBL" id="RHW70277.1"/>
    </source>
</evidence>
<comment type="caution">
    <text evidence="3">The sequence shown here is derived from an EMBL/GenBank/DDBJ whole genome shotgun (WGS) entry which is preliminary data.</text>
</comment>
<dbReference type="AlphaFoldDB" id="A0A3L6L4V9"/>